<dbReference type="Proteomes" id="UP000827892">
    <property type="component" value="Chromosome X"/>
</dbReference>
<evidence type="ECO:0000313" key="2">
    <source>
        <dbReference type="EMBL" id="ULT82048.1"/>
    </source>
</evidence>
<dbReference type="Proteomes" id="UP000829354">
    <property type="component" value="Chromosome X"/>
</dbReference>
<sequence>MNQYDKDRFDVFVHLTDIPMLGKQYVPGLWRQIEDGNNNQSNQFNAPRPSAQTPPINQRPSPPTVMLAGTNGTPSTSGSNAAVGGIARTIEKRSFPITSSDEPSTSTPQDPQAKIPRLGNNWQR</sequence>
<dbReference type="OMA" id="PRIEHQF"/>
<dbReference type="KEGG" id="cbr:CBG_14394"/>
<protein>
    <submittedName>
        <fullName evidence="3">Uncharacterized protein</fullName>
    </submittedName>
</protein>
<feature type="compositionally biased region" description="Polar residues" evidence="1">
    <location>
        <begin position="35"/>
        <end position="59"/>
    </location>
</feature>
<reference evidence="3 5" key="1">
    <citation type="submission" date="2022-04" db="EMBL/GenBank/DDBJ databases">
        <title>Chromosome-level reference genomes for two strains of Caenorhabditis briggsae: an improved platform for comparative genomics.</title>
        <authorList>
            <person name="Stevens L."/>
            <person name="Andersen E."/>
        </authorList>
    </citation>
    <scope>NUCLEOTIDE SEQUENCE [LARGE SCALE GENOMIC DNA]</scope>
    <source>
        <strain evidence="3">VX34</strain>
        <tissue evidence="3">Whole-organism</tissue>
    </source>
</reference>
<feature type="region of interest" description="Disordered" evidence="1">
    <location>
        <begin position="33"/>
        <end position="124"/>
    </location>
</feature>
<accession>A0AAE9JSY7</accession>
<proteinExistence type="predicted"/>
<evidence type="ECO:0000313" key="4">
    <source>
        <dbReference type="Proteomes" id="UP000827892"/>
    </source>
</evidence>
<evidence type="ECO:0000313" key="5">
    <source>
        <dbReference type="Proteomes" id="UP000829354"/>
    </source>
</evidence>
<dbReference type="AlphaFoldDB" id="A0AAE9JSY7"/>
<name>A0AAE9JSY7_CAEBR</name>
<gene>
    <name evidence="2" type="ORF">L3Y34_011774</name>
    <name evidence="3" type="ORF">L5515_017650</name>
</gene>
<dbReference type="EMBL" id="CP090896">
    <property type="protein sequence ID" value="ULT82048.1"/>
    <property type="molecule type" value="Genomic_DNA"/>
</dbReference>
<feature type="compositionally biased region" description="Polar residues" evidence="1">
    <location>
        <begin position="70"/>
        <end position="80"/>
    </location>
</feature>
<dbReference type="EMBL" id="CP092625">
    <property type="protein sequence ID" value="UMM41358.1"/>
    <property type="molecule type" value="Genomic_DNA"/>
</dbReference>
<reference evidence="2 4" key="2">
    <citation type="submission" date="2022-05" db="EMBL/GenBank/DDBJ databases">
        <title>Chromosome-level reference genomes for two strains of Caenorhabditis briggsae: an improved platform for comparative genomics.</title>
        <authorList>
            <person name="Stevens L."/>
            <person name="Andersen E.C."/>
        </authorList>
    </citation>
    <scope>NUCLEOTIDE SEQUENCE [LARGE SCALE GENOMIC DNA]</scope>
    <source>
        <strain evidence="2">QX1410_ONT</strain>
        <tissue evidence="2">Whole-organism</tissue>
    </source>
</reference>
<keyword evidence="5" id="KW-1185">Reference proteome</keyword>
<evidence type="ECO:0000256" key="1">
    <source>
        <dbReference type="SAM" id="MobiDB-lite"/>
    </source>
</evidence>
<organism evidence="3 5">
    <name type="scientific">Caenorhabditis briggsae</name>
    <dbReference type="NCBI Taxonomy" id="6238"/>
    <lineage>
        <taxon>Eukaryota</taxon>
        <taxon>Metazoa</taxon>
        <taxon>Ecdysozoa</taxon>
        <taxon>Nematoda</taxon>
        <taxon>Chromadorea</taxon>
        <taxon>Rhabditida</taxon>
        <taxon>Rhabditina</taxon>
        <taxon>Rhabditomorpha</taxon>
        <taxon>Rhabditoidea</taxon>
        <taxon>Rhabditidae</taxon>
        <taxon>Peloderinae</taxon>
        <taxon>Caenorhabditis</taxon>
    </lineage>
</organism>
<feature type="compositionally biased region" description="Polar residues" evidence="1">
    <location>
        <begin position="96"/>
        <end position="110"/>
    </location>
</feature>
<evidence type="ECO:0000313" key="3">
    <source>
        <dbReference type="EMBL" id="UMM41358.1"/>
    </source>
</evidence>